<proteinExistence type="predicted"/>
<dbReference type="InterPro" id="IPR004017">
    <property type="entry name" value="Cys_rich_dom"/>
</dbReference>
<keyword evidence="3" id="KW-1185">Reference proteome</keyword>
<dbReference type="EMBL" id="OUUY01000113">
    <property type="protein sequence ID" value="SPQ01664.1"/>
    <property type="molecule type" value="Genomic_DNA"/>
</dbReference>
<evidence type="ECO:0000313" key="2">
    <source>
        <dbReference type="EMBL" id="SPQ01664.1"/>
    </source>
</evidence>
<sequence length="99" mass="10554">MGGGIKLARPDLQKRMSESRIKEAEDAGAEAVVTPCQTCLMGLAAGADSISSPLSVVHLNELLTRSVCPDIAAENVMAALRAEEVTDEKRDEESDPERT</sequence>
<dbReference type="GO" id="GO:0016491">
    <property type="term" value="F:oxidoreductase activity"/>
    <property type="evidence" value="ECO:0007669"/>
    <property type="project" value="UniProtKB-ARBA"/>
</dbReference>
<evidence type="ECO:0000259" key="1">
    <source>
        <dbReference type="Pfam" id="PF02754"/>
    </source>
</evidence>
<organism evidence="2 3">
    <name type="scientific">Candidatus Sulfobium mesophilum</name>
    <dbReference type="NCBI Taxonomy" id="2016548"/>
    <lineage>
        <taxon>Bacteria</taxon>
        <taxon>Pseudomonadati</taxon>
        <taxon>Nitrospirota</taxon>
        <taxon>Nitrospiria</taxon>
        <taxon>Nitrospirales</taxon>
        <taxon>Nitrospiraceae</taxon>
        <taxon>Candidatus Sulfobium</taxon>
    </lineage>
</organism>
<accession>A0A2U3QJS8</accession>
<name>A0A2U3QJS8_9BACT</name>
<dbReference type="Pfam" id="PF02754">
    <property type="entry name" value="CCG"/>
    <property type="match status" value="1"/>
</dbReference>
<reference evidence="3" key="1">
    <citation type="submission" date="2018-03" db="EMBL/GenBank/DDBJ databases">
        <authorList>
            <person name="Zecchin S."/>
        </authorList>
    </citation>
    <scope>NUCLEOTIDE SEQUENCE [LARGE SCALE GENOMIC DNA]</scope>
</reference>
<dbReference type="AlphaFoldDB" id="A0A2U3QJS8"/>
<protein>
    <recommendedName>
        <fullName evidence="1">Cysteine-rich domain-containing protein</fullName>
    </recommendedName>
</protein>
<dbReference type="OrthoDB" id="9777685at2"/>
<feature type="domain" description="Cysteine-rich" evidence="1">
    <location>
        <begin position="7"/>
        <end position="43"/>
    </location>
</feature>
<gene>
    <name evidence="2" type="ORF">NBG4_640018</name>
</gene>
<dbReference type="Proteomes" id="UP000245125">
    <property type="component" value="Unassembled WGS sequence"/>
</dbReference>
<evidence type="ECO:0000313" key="3">
    <source>
        <dbReference type="Proteomes" id="UP000245125"/>
    </source>
</evidence>